<gene>
    <name evidence="1" type="ORF">Taro_025751</name>
</gene>
<accession>A0A843VLF9</accession>
<proteinExistence type="predicted"/>
<organism evidence="1 2">
    <name type="scientific">Colocasia esculenta</name>
    <name type="common">Wild taro</name>
    <name type="synonym">Arum esculentum</name>
    <dbReference type="NCBI Taxonomy" id="4460"/>
    <lineage>
        <taxon>Eukaryota</taxon>
        <taxon>Viridiplantae</taxon>
        <taxon>Streptophyta</taxon>
        <taxon>Embryophyta</taxon>
        <taxon>Tracheophyta</taxon>
        <taxon>Spermatophyta</taxon>
        <taxon>Magnoliopsida</taxon>
        <taxon>Liliopsida</taxon>
        <taxon>Araceae</taxon>
        <taxon>Aroideae</taxon>
        <taxon>Colocasieae</taxon>
        <taxon>Colocasia</taxon>
    </lineage>
</organism>
<dbReference type="Proteomes" id="UP000652761">
    <property type="component" value="Unassembled WGS sequence"/>
</dbReference>
<protein>
    <submittedName>
        <fullName evidence="1">Uncharacterized protein</fullName>
    </submittedName>
</protein>
<name>A0A843VLF9_COLES</name>
<sequence length="59" mass="6382">MSWWWADAIGAARKKFEDDDAGGPPPKYQSVGLVVGITGIMGNSFAEILPLHRGQVLRA</sequence>
<dbReference type="EMBL" id="NMUH01001518">
    <property type="protein sequence ID" value="MQL93113.1"/>
    <property type="molecule type" value="Genomic_DNA"/>
</dbReference>
<evidence type="ECO:0000313" key="2">
    <source>
        <dbReference type="Proteomes" id="UP000652761"/>
    </source>
</evidence>
<reference evidence="1" key="1">
    <citation type="submission" date="2017-07" db="EMBL/GenBank/DDBJ databases">
        <title>Taro Niue Genome Assembly and Annotation.</title>
        <authorList>
            <person name="Atibalentja N."/>
            <person name="Keating K."/>
            <person name="Fields C.J."/>
        </authorList>
    </citation>
    <scope>NUCLEOTIDE SEQUENCE</scope>
    <source>
        <strain evidence="1">Niue_2</strain>
        <tissue evidence="1">Leaf</tissue>
    </source>
</reference>
<comment type="caution">
    <text evidence="1">The sequence shown here is derived from an EMBL/GenBank/DDBJ whole genome shotgun (WGS) entry which is preliminary data.</text>
</comment>
<keyword evidence="2" id="KW-1185">Reference proteome</keyword>
<dbReference type="AlphaFoldDB" id="A0A843VLF9"/>
<dbReference type="OrthoDB" id="1731983at2759"/>
<evidence type="ECO:0000313" key="1">
    <source>
        <dbReference type="EMBL" id="MQL93113.1"/>
    </source>
</evidence>